<dbReference type="AlphaFoldDB" id="A0A348AMB6"/>
<name>A0A348AMB6_9FIRM</name>
<dbReference type="EMBL" id="AP018449">
    <property type="protein sequence ID" value="BBB92214.1"/>
    <property type="molecule type" value="Genomic_DNA"/>
</dbReference>
<keyword evidence="3" id="KW-1185">Reference proteome</keyword>
<feature type="transmembrane region" description="Helical" evidence="1">
    <location>
        <begin position="113"/>
        <end position="135"/>
    </location>
</feature>
<organism evidence="2 3">
    <name type="scientific">Methylomusa anaerophila</name>
    <dbReference type="NCBI Taxonomy" id="1930071"/>
    <lineage>
        <taxon>Bacteria</taxon>
        <taxon>Bacillati</taxon>
        <taxon>Bacillota</taxon>
        <taxon>Negativicutes</taxon>
        <taxon>Selenomonadales</taxon>
        <taxon>Sporomusaceae</taxon>
        <taxon>Methylomusa</taxon>
    </lineage>
</organism>
<evidence type="ECO:0000313" key="2">
    <source>
        <dbReference type="EMBL" id="BBB92214.1"/>
    </source>
</evidence>
<evidence type="ECO:0000256" key="1">
    <source>
        <dbReference type="SAM" id="Phobius"/>
    </source>
</evidence>
<reference evidence="2 3" key="1">
    <citation type="journal article" date="2018" name="Int. J. Syst. Evol. Microbiol.">
        <title>Methylomusa anaerophila gen. nov., sp. nov., an anaerobic methanol-utilizing bacterium isolated from a microbial fuel cell.</title>
        <authorList>
            <person name="Amano N."/>
            <person name="Yamamuro A."/>
            <person name="Miyahara M."/>
            <person name="Kouzuma A."/>
            <person name="Abe T."/>
            <person name="Watanabe K."/>
        </authorList>
    </citation>
    <scope>NUCLEOTIDE SEQUENCE [LARGE SCALE GENOMIC DNA]</scope>
    <source>
        <strain evidence="2 3">MMFC1</strain>
    </source>
</reference>
<feature type="transmembrane region" description="Helical" evidence="1">
    <location>
        <begin position="33"/>
        <end position="52"/>
    </location>
</feature>
<evidence type="ECO:0000313" key="3">
    <source>
        <dbReference type="Proteomes" id="UP000276437"/>
    </source>
</evidence>
<dbReference type="OrthoDB" id="9779183at2"/>
<accession>A0A348AMB6</accession>
<feature type="transmembrane region" description="Helical" evidence="1">
    <location>
        <begin position="72"/>
        <end position="90"/>
    </location>
</feature>
<proteinExistence type="predicted"/>
<protein>
    <submittedName>
        <fullName evidence="2">Uncharacterized protein</fullName>
    </submittedName>
</protein>
<dbReference type="KEGG" id="mana:MAMMFC1_02899"/>
<keyword evidence="1" id="KW-0472">Membrane</keyword>
<gene>
    <name evidence="2" type="ORF">MAMMFC1_02899</name>
</gene>
<keyword evidence="1" id="KW-1133">Transmembrane helix</keyword>
<keyword evidence="1" id="KW-0812">Transmembrane</keyword>
<sequence length="146" mass="16840">MLALLINGVTLSRTVFAFMDLNGGLSARKLHMLSVYWGFILTSVHLGMHWGFIIDAVRKMAKITSASRNRTFTLQIMAVLLAIYEVYAFFSREIGAKLILYYTFDFWNYDQSLVIFFVDYLAIMGLCVCVTYYTVKLMQRSSVRKI</sequence>
<dbReference type="Proteomes" id="UP000276437">
    <property type="component" value="Chromosome"/>
</dbReference>